<keyword evidence="1" id="KW-0812">Transmembrane</keyword>
<keyword evidence="1" id="KW-1133">Transmembrane helix</keyword>
<name>A0A0A1TXC7_ENTIV</name>
<dbReference type="KEGG" id="eiv:EIN_471270"/>
<evidence type="ECO:0000256" key="1">
    <source>
        <dbReference type="SAM" id="Phobius"/>
    </source>
</evidence>
<dbReference type="GeneID" id="14883126"/>
<proteinExistence type="predicted"/>
<dbReference type="RefSeq" id="XP_004183500.1">
    <property type="nucleotide sequence ID" value="XM_004183452.1"/>
</dbReference>
<evidence type="ECO:0000313" key="2">
    <source>
        <dbReference type="EMBL" id="ELP84154.1"/>
    </source>
</evidence>
<dbReference type="VEuPathDB" id="AmoebaDB:EIN_471270"/>
<accession>A0A0A1TXC7</accession>
<feature type="transmembrane region" description="Helical" evidence="1">
    <location>
        <begin position="6"/>
        <end position="23"/>
    </location>
</feature>
<sequence length="33" mass="4002">RWSWLTIIICIFSNLKFFFVILTHKLKTVGVYN</sequence>
<gene>
    <name evidence="2" type="ORF">EIN_471270</name>
</gene>
<feature type="non-terminal residue" evidence="2">
    <location>
        <position position="1"/>
    </location>
</feature>
<keyword evidence="1" id="KW-0472">Membrane</keyword>
<reference evidence="2 3" key="1">
    <citation type="submission" date="2012-10" db="EMBL/GenBank/DDBJ databases">
        <authorList>
            <person name="Zafar N."/>
            <person name="Inman J."/>
            <person name="Hall N."/>
            <person name="Lorenzi H."/>
            <person name="Caler E."/>
        </authorList>
    </citation>
    <scope>NUCLEOTIDE SEQUENCE [LARGE SCALE GENOMIC DNA]</scope>
    <source>
        <strain evidence="2 3">IP1</strain>
    </source>
</reference>
<dbReference type="AlphaFoldDB" id="A0A0A1TXC7"/>
<keyword evidence="3" id="KW-1185">Reference proteome</keyword>
<protein>
    <submittedName>
        <fullName evidence="2">Uncharacterized protein</fullName>
    </submittedName>
</protein>
<evidence type="ECO:0000313" key="3">
    <source>
        <dbReference type="Proteomes" id="UP000014680"/>
    </source>
</evidence>
<organism evidence="2 3">
    <name type="scientific">Entamoeba invadens IP1</name>
    <dbReference type="NCBI Taxonomy" id="370355"/>
    <lineage>
        <taxon>Eukaryota</taxon>
        <taxon>Amoebozoa</taxon>
        <taxon>Evosea</taxon>
        <taxon>Archamoebae</taxon>
        <taxon>Mastigamoebida</taxon>
        <taxon>Entamoebidae</taxon>
        <taxon>Entamoeba</taxon>
    </lineage>
</organism>
<dbReference type="Proteomes" id="UP000014680">
    <property type="component" value="Unassembled WGS sequence"/>
</dbReference>
<dbReference type="EMBL" id="KB207149">
    <property type="protein sequence ID" value="ELP84154.1"/>
    <property type="molecule type" value="Genomic_DNA"/>
</dbReference>